<reference evidence="6" key="1">
    <citation type="journal article" date="2019" name="Int. J. Syst. Evol. Microbiol.">
        <title>The Global Catalogue of Microorganisms (GCM) 10K type strain sequencing project: providing services to taxonomists for standard genome sequencing and annotation.</title>
        <authorList>
            <consortium name="The Broad Institute Genomics Platform"/>
            <consortium name="The Broad Institute Genome Sequencing Center for Infectious Disease"/>
            <person name="Wu L."/>
            <person name="Ma J."/>
        </authorList>
    </citation>
    <scope>NUCLEOTIDE SEQUENCE [LARGE SCALE GENOMIC DNA]</scope>
    <source>
        <strain evidence="6">CGMCC 1.18575</strain>
    </source>
</reference>
<evidence type="ECO:0000256" key="3">
    <source>
        <dbReference type="ARBA" id="ARBA00023163"/>
    </source>
</evidence>
<evidence type="ECO:0000259" key="4">
    <source>
        <dbReference type="PROSITE" id="PS51118"/>
    </source>
</evidence>
<dbReference type="InterPro" id="IPR036388">
    <property type="entry name" value="WH-like_DNA-bd_sf"/>
</dbReference>
<protein>
    <submittedName>
        <fullName evidence="5">Winged helix-turn-helix transcriptional regulator</fullName>
    </submittedName>
</protein>
<dbReference type="Proteomes" id="UP001596113">
    <property type="component" value="Unassembled WGS sequence"/>
</dbReference>
<keyword evidence="2" id="KW-0238">DNA-binding</keyword>
<dbReference type="PANTHER" id="PTHR33204">
    <property type="entry name" value="TRANSCRIPTIONAL REGULATOR, MARR FAMILY"/>
    <property type="match status" value="1"/>
</dbReference>
<dbReference type="EMBL" id="JBHSMI010000056">
    <property type="protein sequence ID" value="MFC5406482.1"/>
    <property type="molecule type" value="Genomic_DNA"/>
</dbReference>
<dbReference type="RefSeq" id="WP_378138583.1">
    <property type="nucleotide sequence ID" value="NZ_JBHSMI010000056.1"/>
</dbReference>
<dbReference type="Pfam" id="PF01638">
    <property type="entry name" value="HxlR"/>
    <property type="match status" value="1"/>
</dbReference>
<gene>
    <name evidence="5" type="ORF">ACFPOF_27435</name>
</gene>
<comment type="caution">
    <text evidence="5">The sequence shown here is derived from an EMBL/GenBank/DDBJ whole genome shotgun (WGS) entry which is preliminary data.</text>
</comment>
<keyword evidence="1" id="KW-0805">Transcription regulation</keyword>
<evidence type="ECO:0000256" key="1">
    <source>
        <dbReference type="ARBA" id="ARBA00023015"/>
    </source>
</evidence>
<feature type="domain" description="HTH hxlR-type" evidence="4">
    <location>
        <begin position="7"/>
        <end position="105"/>
    </location>
</feature>
<dbReference type="PANTHER" id="PTHR33204:SF29">
    <property type="entry name" value="TRANSCRIPTIONAL REGULATOR"/>
    <property type="match status" value="1"/>
</dbReference>
<keyword evidence="3" id="KW-0804">Transcription</keyword>
<evidence type="ECO:0000256" key="2">
    <source>
        <dbReference type="ARBA" id="ARBA00023125"/>
    </source>
</evidence>
<keyword evidence="6" id="KW-1185">Reference proteome</keyword>
<sequence length="110" mass="12727">MIHQRECPIETIIHVMGGKWKPMILWNLAESAKRFSDLEKLIPDVSQKMLAQHLRDLEHEGIIERTVYPTNPPKVEYSFSEYGKTLLPVAEVMCAWGDNHNERKREAPAS</sequence>
<name>A0ABW0I306_9BACL</name>
<proteinExistence type="predicted"/>
<organism evidence="5 6">
    <name type="scientific">Cohnella soli</name>
    <dbReference type="NCBI Taxonomy" id="425005"/>
    <lineage>
        <taxon>Bacteria</taxon>
        <taxon>Bacillati</taxon>
        <taxon>Bacillota</taxon>
        <taxon>Bacilli</taxon>
        <taxon>Bacillales</taxon>
        <taxon>Paenibacillaceae</taxon>
        <taxon>Cohnella</taxon>
    </lineage>
</organism>
<dbReference type="InterPro" id="IPR002577">
    <property type="entry name" value="HTH_HxlR"/>
</dbReference>
<evidence type="ECO:0000313" key="5">
    <source>
        <dbReference type="EMBL" id="MFC5406482.1"/>
    </source>
</evidence>
<dbReference type="InterPro" id="IPR036390">
    <property type="entry name" value="WH_DNA-bd_sf"/>
</dbReference>
<dbReference type="Gene3D" id="1.10.10.10">
    <property type="entry name" value="Winged helix-like DNA-binding domain superfamily/Winged helix DNA-binding domain"/>
    <property type="match status" value="1"/>
</dbReference>
<accession>A0ABW0I306</accession>
<evidence type="ECO:0000313" key="6">
    <source>
        <dbReference type="Proteomes" id="UP001596113"/>
    </source>
</evidence>
<dbReference type="SUPFAM" id="SSF46785">
    <property type="entry name" value="Winged helix' DNA-binding domain"/>
    <property type="match status" value="1"/>
</dbReference>
<dbReference type="PROSITE" id="PS51118">
    <property type="entry name" value="HTH_HXLR"/>
    <property type="match status" value="1"/>
</dbReference>